<evidence type="ECO:0000256" key="1">
    <source>
        <dbReference type="SAM" id="Phobius"/>
    </source>
</evidence>
<dbReference type="RefSeq" id="WP_169434671.1">
    <property type="nucleotide sequence ID" value="NZ_CP051685.1"/>
</dbReference>
<feature type="transmembrane region" description="Helical" evidence="1">
    <location>
        <begin position="6"/>
        <end position="21"/>
    </location>
</feature>
<name>A0A7Z2VUZ0_9BURK</name>
<dbReference type="AlphaFoldDB" id="A0A7Z2VUZ0"/>
<sequence>MNASWWWALPVLLLPVLWHRRKREQDRMALLATARFLPAAQPRQLRSWRLDDLPLLLLRCLLLLALVALLADPVPAWRGDTVLVVPGGAANGMAGFAQARRVALPDRDAAAWLHAHEREFKPDARVLVVGEVAMPATLPRFRRQVELRPQQVVQQIVQPDAQAGRADTPQTPARTAAPAATAIHVAVYSARATDWRRLFAAAGGAHRYVVDEGAASASPAASGRHAGAQAAADLIVWELPQAPPPGLRAPLWWVSDTAGNAPVFPELAKAATLGALRYADSARGRLWSMDAWPLADAGGARTLLERYARLHLAPPPFTAPPQLLRADAAAPAGISANAASGALRTMLALALVVLFALERMATHVRRR</sequence>
<dbReference type="InterPro" id="IPR024163">
    <property type="entry name" value="Aerotolerance_reg_N"/>
</dbReference>
<evidence type="ECO:0000313" key="4">
    <source>
        <dbReference type="Proteomes" id="UP000502415"/>
    </source>
</evidence>
<dbReference type="EMBL" id="CP051685">
    <property type="protein sequence ID" value="QJD99720.1"/>
    <property type="molecule type" value="Genomic_DNA"/>
</dbReference>
<dbReference type="Pfam" id="PF07584">
    <property type="entry name" value="BatA"/>
    <property type="match status" value="1"/>
</dbReference>
<dbReference type="KEGG" id="mfy:HH212_06500"/>
<accession>A0A7Z2VUZ0</accession>
<evidence type="ECO:0000313" key="3">
    <source>
        <dbReference type="EMBL" id="QJD99720.1"/>
    </source>
</evidence>
<evidence type="ECO:0000259" key="2">
    <source>
        <dbReference type="Pfam" id="PF07584"/>
    </source>
</evidence>
<organism evidence="3 4">
    <name type="scientific">Massilia forsythiae</name>
    <dbReference type="NCBI Taxonomy" id="2728020"/>
    <lineage>
        <taxon>Bacteria</taxon>
        <taxon>Pseudomonadati</taxon>
        <taxon>Pseudomonadota</taxon>
        <taxon>Betaproteobacteria</taxon>
        <taxon>Burkholderiales</taxon>
        <taxon>Oxalobacteraceae</taxon>
        <taxon>Telluria group</taxon>
        <taxon>Massilia</taxon>
    </lineage>
</organism>
<feature type="transmembrane region" description="Helical" evidence="1">
    <location>
        <begin position="53"/>
        <end position="71"/>
    </location>
</feature>
<proteinExistence type="predicted"/>
<keyword evidence="1" id="KW-0812">Transmembrane</keyword>
<keyword evidence="4" id="KW-1185">Reference proteome</keyword>
<protein>
    <recommendedName>
        <fullName evidence="2">Aerotolerance regulator N-terminal domain-containing protein</fullName>
    </recommendedName>
</protein>
<gene>
    <name evidence="3" type="ORF">HH212_06500</name>
</gene>
<feature type="transmembrane region" description="Helical" evidence="1">
    <location>
        <begin position="338"/>
        <end position="357"/>
    </location>
</feature>
<dbReference type="Proteomes" id="UP000502415">
    <property type="component" value="Chromosome"/>
</dbReference>
<dbReference type="NCBIfam" id="TIGR02226">
    <property type="entry name" value="two_anch"/>
    <property type="match status" value="1"/>
</dbReference>
<dbReference type="InterPro" id="IPR011933">
    <property type="entry name" value="Double_TM_dom"/>
</dbReference>
<reference evidence="3 4" key="1">
    <citation type="submission" date="2020-04" db="EMBL/GenBank/DDBJ databases">
        <title>Genome sequencing of novel species.</title>
        <authorList>
            <person name="Heo J."/>
            <person name="Kim S.-J."/>
            <person name="Kim J.-S."/>
            <person name="Hong S.-B."/>
            <person name="Kwon S.-W."/>
        </authorList>
    </citation>
    <scope>NUCLEOTIDE SEQUENCE [LARGE SCALE GENOMIC DNA]</scope>
    <source>
        <strain evidence="3 4">GN2-R2</strain>
    </source>
</reference>
<keyword evidence="1" id="KW-1133">Transmembrane helix</keyword>
<keyword evidence="1" id="KW-0472">Membrane</keyword>
<feature type="domain" description="Aerotolerance regulator N-terminal" evidence="2">
    <location>
        <begin position="3"/>
        <end position="73"/>
    </location>
</feature>